<accession>A0AAF3J5D0</accession>
<evidence type="ECO:0000313" key="7">
    <source>
        <dbReference type="WBParaSite" id="MBELARI_LOCUS17221"/>
    </source>
</evidence>
<keyword evidence="2 3" id="KW-0539">Nucleus</keyword>
<dbReference type="WBParaSite" id="MBELARI_LOCUS17221">
    <property type="protein sequence ID" value="MBELARI_LOCUS17221"/>
    <property type="gene ID" value="MBELARI_LOCUS17221"/>
</dbReference>
<evidence type="ECO:0000256" key="1">
    <source>
        <dbReference type="ARBA" id="ARBA00023125"/>
    </source>
</evidence>
<keyword evidence="6" id="KW-1185">Reference proteome</keyword>
<feature type="compositionally biased region" description="Polar residues" evidence="4">
    <location>
        <begin position="39"/>
        <end position="51"/>
    </location>
</feature>
<evidence type="ECO:0000259" key="5">
    <source>
        <dbReference type="PROSITE" id="PS50118"/>
    </source>
</evidence>
<reference evidence="7" key="1">
    <citation type="submission" date="2024-02" db="UniProtKB">
        <authorList>
            <consortium name="WormBaseParasite"/>
        </authorList>
    </citation>
    <scope>IDENTIFICATION</scope>
</reference>
<evidence type="ECO:0000256" key="2">
    <source>
        <dbReference type="ARBA" id="ARBA00023242"/>
    </source>
</evidence>
<dbReference type="InterPro" id="IPR009071">
    <property type="entry name" value="HMG_box_dom"/>
</dbReference>
<dbReference type="GO" id="GO:0005634">
    <property type="term" value="C:nucleus"/>
    <property type="evidence" value="ECO:0007669"/>
    <property type="project" value="UniProtKB-UniRule"/>
</dbReference>
<dbReference type="AlphaFoldDB" id="A0AAF3J5D0"/>
<evidence type="ECO:0000256" key="3">
    <source>
        <dbReference type="PROSITE-ProRule" id="PRU00267"/>
    </source>
</evidence>
<dbReference type="InterPro" id="IPR036910">
    <property type="entry name" value="HMG_box_dom_sf"/>
</dbReference>
<dbReference type="Proteomes" id="UP000887575">
    <property type="component" value="Unassembled WGS sequence"/>
</dbReference>
<dbReference type="Pfam" id="PF00505">
    <property type="entry name" value="HMG_box"/>
    <property type="match status" value="1"/>
</dbReference>
<dbReference type="InterPro" id="IPR051965">
    <property type="entry name" value="ChromReg_NeuronalGeneExpr"/>
</dbReference>
<name>A0AAF3J5D0_9BILA</name>
<evidence type="ECO:0000313" key="6">
    <source>
        <dbReference type="Proteomes" id="UP000887575"/>
    </source>
</evidence>
<feature type="compositionally biased region" description="Acidic residues" evidence="4">
    <location>
        <begin position="29"/>
        <end position="38"/>
    </location>
</feature>
<evidence type="ECO:0000256" key="4">
    <source>
        <dbReference type="SAM" id="MobiDB-lite"/>
    </source>
</evidence>
<protein>
    <submittedName>
        <fullName evidence="7">HMG box domain-containing protein</fullName>
    </submittedName>
</protein>
<dbReference type="SUPFAM" id="SSF47095">
    <property type="entry name" value="HMG-box"/>
    <property type="match status" value="1"/>
</dbReference>
<feature type="domain" description="HMG box" evidence="5">
    <location>
        <begin position="95"/>
        <end position="164"/>
    </location>
</feature>
<dbReference type="GO" id="GO:0003677">
    <property type="term" value="F:DNA binding"/>
    <property type="evidence" value="ECO:0007669"/>
    <property type="project" value="UniProtKB-UniRule"/>
</dbReference>
<keyword evidence="1 3" id="KW-0238">DNA-binding</keyword>
<dbReference type="PROSITE" id="PS50118">
    <property type="entry name" value="HMG_BOX_2"/>
    <property type="match status" value="1"/>
</dbReference>
<sequence>MTVTLNEILKRLANATQKIENGDVKGEPLDDEEMEENGSDTSSHIADTNGNGNAGSDGEKANGLAKAKSRRRYKGKKKTVIAGRTWVKLEDPHAPRRPRSAYVLFLSTNRSKYGSAKEGVHNQSGINVALASEWQKLNENERQVYIDRANEERAQYEREMSTYKDTPEYYEFALKKSVIMKQRKMYRQAGIPTEQLQTSEEAILKMDKVELERLQSALKGGSVSKNAKNQQTPVFDLSSMVPKVGDVAIFSDAFLNYNKSREADLRAVRRAIGIAEDERQGLMGAITRLTSNHSEVAEQNTIVENQLQAWLSVAATALSLAALPQATDLPRNSTQQNVFETITQAAASPASDALAMALREALKGAQFSTAT</sequence>
<dbReference type="PANTHER" id="PTHR46040:SF3">
    <property type="entry name" value="HIGH MOBILITY GROUP PROTEIN 2"/>
    <property type="match status" value="1"/>
</dbReference>
<organism evidence="6 7">
    <name type="scientific">Mesorhabditis belari</name>
    <dbReference type="NCBI Taxonomy" id="2138241"/>
    <lineage>
        <taxon>Eukaryota</taxon>
        <taxon>Metazoa</taxon>
        <taxon>Ecdysozoa</taxon>
        <taxon>Nematoda</taxon>
        <taxon>Chromadorea</taxon>
        <taxon>Rhabditida</taxon>
        <taxon>Rhabditina</taxon>
        <taxon>Rhabditomorpha</taxon>
        <taxon>Rhabditoidea</taxon>
        <taxon>Rhabditidae</taxon>
        <taxon>Mesorhabditinae</taxon>
        <taxon>Mesorhabditis</taxon>
    </lineage>
</organism>
<feature type="region of interest" description="Disordered" evidence="4">
    <location>
        <begin position="17"/>
        <end position="74"/>
    </location>
</feature>
<dbReference type="SMART" id="SM00398">
    <property type="entry name" value="HMG"/>
    <property type="match status" value="1"/>
</dbReference>
<feature type="DNA-binding region" description="HMG box" evidence="3">
    <location>
        <begin position="95"/>
        <end position="164"/>
    </location>
</feature>
<proteinExistence type="predicted"/>
<dbReference type="PANTHER" id="PTHR46040">
    <property type="entry name" value="HIGH MOBILITY GROUP PROTEIN 2"/>
    <property type="match status" value="1"/>
</dbReference>
<dbReference type="GO" id="GO:0010468">
    <property type="term" value="P:regulation of gene expression"/>
    <property type="evidence" value="ECO:0007669"/>
    <property type="project" value="TreeGrafter"/>
</dbReference>
<dbReference type="Gene3D" id="1.10.30.10">
    <property type="entry name" value="High mobility group box domain"/>
    <property type="match status" value="1"/>
</dbReference>